<dbReference type="Proteomes" id="UP001430953">
    <property type="component" value="Unassembled WGS sequence"/>
</dbReference>
<name>A0AAW2GAY4_9HYME</name>
<reference evidence="2 3" key="1">
    <citation type="submission" date="2023-03" db="EMBL/GenBank/DDBJ databases">
        <title>High recombination rates correlate with genetic variation in Cardiocondyla obscurior ants.</title>
        <authorList>
            <person name="Errbii M."/>
        </authorList>
    </citation>
    <scope>NUCLEOTIDE SEQUENCE [LARGE SCALE GENOMIC DNA]</scope>
    <source>
        <strain evidence="2">Alpha-2009</strain>
        <tissue evidence="2">Whole body</tissue>
    </source>
</reference>
<comment type="caution">
    <text evidence="2">The sequence shown here is derived from an EMBL/GenBank/DDBJ whole genome shotgun (WGS) entry which is preliminary data.</text>
</comment>
<keyword evidence="1" id="KW-0732">Signal</keyword>
<evidence type="ECO:0000313" key="3">
    <source>
        <dbReference type="Proteomes" id="UP001430953"/>
    </source>
</evidence>
<proteinExistence type="predicted"/>
<feature type="chain" id="PRO_5043856260" description="Secreted protein" evidence="1">
    <location>
        <begin position="19"/>
        <end position="126"/>
    </location>
</feature>
<feature type="signal peptide" evidence="1">
    <location>
        <begin position="1"/>
        <end position="18"/>
    </location>
</feature>
<keyword evidence="3" id="KW-1185">Reference proteome</keyword>
<organism evidence="2 3">
    <name type="scientific">Cardiocondyla obscurior</name>
    <dbReference type="NCBI Taxonomy" id="286306"/>
    <lineage>
        <taxon>Eukaryota</taxon>
        <taxon>Metazoa</taxon>
        <taxon>Ecdysozoa</taxon>
        <taxon>Arthropoda</taxon>
        <taxon>Hexapoda</taxon>
        <taxon>Insecta</taxon>
        <taxon>Pterygota</taxon>
        <taxon>Neoptera</taxon>
        <taxon>Endopterygota</taxon>
        <taxon>Hymenoptera</taxon>
        <taxon>Apocrita</taxon>
        <taxon>Aculeata</taxon>
        <taxon>Formicoidea</taxon>
        <taxon>Formicidae</taxon>
        <taxon>Myrmicinae</taxon>
        <taxon>Cardiocondyla</taxon>
    </lineage>
</organism>
<sequence>MWLSIANVTICFTYCIYCRMSSCVAFGSKTTLYENTLGFLSPLLVTTSHCEMKDVVFHLTRSLRINCYRWRKKKWPRQDGILRTTAALTYICPSPGNCTTISSPDLISLLLSGRTLKEGTEKTVSQ</sequence>
<dbReference type="EMBL" id="JADYXP020000004">
    <property type="protein sequence ID" value="KAL0125158.1"/>
    <property type="molecule type" value="Genomic_DNA"/>
</dbReference>
<protein>
    <recommendedName>
        <fullName evidence="4">Secreted protein</fullName>
    </recommendedName>
</protein>
<evidence type="ECO:0008006" key="4">
    <source>
        <dbReference type="Google" id="ProtNLM"/>
    </source>
</evidence>
<gene>
    <name evidence="2" type="ORF">PUN28_004355</name>
</gene>
<accession>A0AAW2GAY4</accession>
<evidence type="ECO:0000256" key="1">
    <source>
        <dbReference type="SAM" id="SignalP"/>
    </source>
</evidence>
<dbReference type="AlphaFoldDB" id="A0AAW2GAY4"/>
<evidence type="ECO:0000313" key="2">
    <source>
        <dbReference type="EMBL" id="KAL0125158.1"/>
    </source>
</evidence>